<dbReference type="EMBL" id="JAAAUY010000733">
    <property type="protein sequence ID" value="KAF9326816.1"/>
    <property type="molecule type" value="Genomic_DNA"/>
</dbReference>
<reference evidence="1" key="1">
    <citation type="journal article" date="2020" name="Fungal Divers.">
        <title>Resolving the Mortierellaceae phylogeny through synthesis of multi-gene phylogenetics and phylogenomics.</title>
        <authorList>
            <person name="Vandepol N."/>
            <person name="Liber J."/>
            <person name="Desiro A."/>
            <person name="Na H."/>
            <person name="Kennedy M."/>
            <person name="Barry K."/>
            <person name="Grigoriev I.V."/>
            <person name="Miller A.N."/>
            <person name="O'Donnell K."/>
            <person name="Stajich J.E."/>
            <person name="Bonito G."/>
        </authorList>
    </citation>
    <scope>NUCLEOTIDE SEQUENCE</scope>
    <source>
        <strain evidence="1">NVP1</strain>
    </source>
</reference>
<sequence>MPETYTFNEKTGVHRLRFGIGWPDDYDQPTTVYTYNGWGKFGILGVKSEDTYGYTIQLAEHNDATSEMAEETSAALDISSNDSMNTRMSVKVPQDSAMDPSKVDADNDHLEPRVKRMRGPDPYTIGAHKLMLCQWPYFKAMLEELTDIARASILSKLKPKQFVPFLFRTAYLFTDLREPVIKFVAQSCGEILTSKDTRATYFDHPEGVQIFGELLE</sequence>
<keyword evidence="2" id="KW-1185">Reference proteome</keyword>
<evidence type="ECO:0000313" key="1">
    <source>
        <dbReference type="EMBL" id="KAF9326816.1"/>
    </source>
</evidence>
<evidence type="ECO:0000313" key="2">
    <source>
        <dbReference type="Proteomes" id="UP000696485"/>
    </source>
</evidence>
<name>A0A9P5SGN2_9FUNG</name>
<gene>
    <name evidence="1" type="ORF">BG006_009802</name>
</gene>
<organism evidence="1 2">
    <name type="scientific">Podila minutissima</name>
    <dbReference type="NCBI Taxonomy" id="64525"/>
    <lineage>
        <taxon>Eukaryota</taxon>
        <taxon>Fungi</taxon>
        <taxon>Fungi incertae sedis</taxon>
        <taxon>Mucoromycota</taxon>
        <taxon>Mortierellomycotina</taxon>
        <taxon>Mortierellomycetes</taxon>
        <taxon>Mortierellales</taxon>
        <taxon>Mortierellaceae</taxon>
        <taxon>Podila</taxon>
    </lineage>
</organism>
<proteinExistence type="predicted"/>
<protein>
    <submittedName>
        <fullName evidence="1">Uncharacterized protein</fullName>
    </submittedName>
</protein>
<dbReference type="Proteomes" id="UP000696485">
    <property type="component" value="Unassembled WGS sequence"/>
</dbReference>
<dbReference type="AlphaFoldDB" id="A0A9P5SGN2"/>
<comment type="caution">
    <text evidence="1">The sequence shown here is derived from an EMBL/GenBank/DDBJ whole genome shotgun (WGS) entry which is preliminary data.</text>
</comment>
<accession>A0A9P5SGN2</accession>